<gene>
    <name evidence="1" type="ORF">HPB48_015326</name>
</gene>
<protein>
    <submittedName>
        <fullName evidence="1">Uncharacterized protein</fullName>
    </submittedName>
</protein>
<organism evidence="1 2">
    <name type="scientific">Haemaphysalis longicornis</name>
    <name type="common">Bush tick</name>
    <dbReference type="NCBI Taxonomy" id="44386"/>
    <lineage>
        <taxon>Eukaryota</taxon>
        <taxon>Metazoa</taxon>
        <taxon>Ecdysozoa</taxon>
        <taxon>Arthropoda</taxon>
        <taxon>Chelicerata</taxon>
        <taxon>Arachnida</taxon>
        <taxon>Acari</taxon>
        <taxon>Parasitiformes</taxon>
        <taxon>Ixodida</taxon>
        <taxon>Ixodoidea</taxon>
        <taxon>Ixodidae</taxon>
        <taxon>Haemaphysalinae</taxon>
        <taxon>Haemaphysalis</taxon>
    </lineage>
</organism>
<name>A0A9J6GT26_HAELO</name>
<evidence type="ECO:0000313" key="2">
    <source>
        <dbReference type="Proteomes" id="UP000821853"/>
    </source>
</evidence>
<proteinExistence type="predicted"/>
<comment type="caution">
    <text evidence="1">The sequence shown here is derived from an EMBL/GenBank/DDBJ whole genome shotgun (WGS) entry which is preliminary data.</text>
</comment>
<sequence length="76" mass="8223">MTFTEPFTCFATLNAVFGVCQGYVMSARPVLIAEYLGLPRLPLFTGFVGLSLLPISLGNPAILGEHNFHFQLSSTS</sequence>
<accession>A0A9J6GT26</accession>
<evidence type="ECO:0000313" key="1">
    <source>
        <dbReference type="EMBL" id="KAH9377872.1"/>
    </source>
</evidence>
<dbReference type="AlphaFoldDB" id="A0A9J6GT26"/>
<dbReference type="OrthoDB" id="410267at2759"/>
<reference evidence="1 2" key="1">
    <citation type="journal article" date="2020" name="Cell">
        <title>Large-Scale Comparative Analyses of Tick Genomes Elucidate Their Genetic Diversity and Vector Capacities.</title>
        <authorList>
            <consortium name="Tick Genome and Microbiome Consortium (TIGMIC)"/>
            <person name="Jia N."/>
            <person name="Wang J."/>
            <person name="Shi W."/>
            <person name="Du L."/>
            <person name="Sun Y."/>
            <person name="Zhan W."/>
            <person name="Jiang J.F."/>
            <person name="Wang Q."/>
            <person name="Zhang B."/>
            <person name="Ji P."/>
            <person name="Bell-Sakyi L."/>
            <person name="Cui X.M."/>
            <person name="Yuan T.T."/>
            <person name="Jiang B.G."/>
            <person name="Yang W.F."/>
            <person name="Lam T.T."/>
            <person name="Chang Q.C."/>
            <person name="Ding S.J."/>
            <person name="Wang X.J."/>
            <person name="Zhu J.G."/>
            <person name="Ruan X.D."/>
            <person name="Zhao L."/>
            <person name="Wei J.T."/>
            <person name="Ye R.Z."/>
            <person name="Que T.C."/>
            <person name="Du C.H."/>
            <person name="Zhou Y.H."/>
            <person name="Cheng J.X."/>
            <person name="Dai P.F."/>
            <person name="Guo W.B."/>
            <person name="Han X.H."/>
            <person name="Huang E.J."/>
            <person name="Li L.F."/>
            <person name="Wei W."/>
            <person name="Gao Y.C."/>
            <person name="Liu J.Z."/>
            <person name="Shao H.Z."/>
            <person name="Wang X."/>
            <person name="Wang C.C."/>
            <person name="Yang T.C."/>
            <person name="Huo Q.B."/>
            <person name="Li W."/>
            <person name="Chen H.Y."/>
            <person name="Chen S.E."/>
            <person name="Zhou L.G."/>
            <person name="Ni X.B."/>
            <person name="Tian J.H."/>
            <person name="Sheng Y."/>
            <person name="Liu T."/>
            <person name="Pan Y.S."/>
            <person name="Xia L.Y."/>
            <person name="Li J."/>
            <person name="Zhao F."/>
            <person name="Cao W.C."/>
        </authorList>
    </citation>
    <scope>NUCLEOTIDE SEQUENCE [LARGE SCALE GENOMIC DNA]</scope>
    <source>
        <strain evidence="1">HaeL-2018</strain>
    </source>
</reference>
<dbReference type="EMBL" id="JABSTR010000008">
    <property type="protein sequence ID" value="KAH9377872.1"/>
    <property type="molecule type" value="Genomic_DNA"/>
</dbReference>
<dbReference type="Proteomes" id="UP000821853">
    <property type="component" value="Unassembled WGS sequence"/>
</dbReference>
<keyword evidence="2" id="KW-1185">Reference proteome</keyword>
<dbReference type="VEuPathDB" id="VectorBase:HLOH_058808"/>